<dbReference type="InterPro" id="IPR043504">
    <property type="entry name" value="Peptidase_S1_PA_chymotrypsin"/>
</dbReference>
<keyword evidence="2" id="KW-1185">Reference proteome</keyword>
<reference evidence="1 2" key="1">
    <citation type="submission" date="2018-03" db="EMBL/GenBank/DDBJ databases">
        <title>Genomic Encyclopedia of Archaeal and Bacterial Type Strains, Phase II (KMG-II): from individual species to whole genera.</title>
        <authorList>
            <person name="Goeker M."/>
        </authorList>
    </citation>
    <scope>NUCLEOTIDE SEQUENCE [LARGE SCALE GENOMIC DNA]</scope>
    <source>
        <strain evidence="1 2">DSM 29057</strain>
    </source>
</reference>
<proteinExistence type="predicted"/>
<protein>
    <submittedName>
        <fullName evidence="1">Uncharacterized protein</fullName>
    </submittedName>
</protein>
<name>A0A2P8FDT8_9BACT</name>
<sequence length="713" mass="76615">MKNVLAIITLSILIVQQCWGQIGIENSRSISLNSKQGFYINDHFAAVYQSEVPDRRKIDALLREDSLDMGSKTYRFATATKINVDFVASAHWVTRGALTYGRLLIVAPDAKSLSLNFSAFAIPDFGELTIYNASGTIAGPITSKENNDSKTWASPVFNGDSIWIEAKLLTKQKGALKLGISALAYGYRDFDLSKVGGFGASGSCLASNNVVCFGNVWEVERNAVCLLLDANGERFCSGSMINNSCNNNVPYILSANHCLPGAGPVSQWRFMFQYWSPVCNPSQDDPNYIQFYGSTLRANADPSDFVLLQLNQMPDPNSGITYLGWDRTVNAASSGATIHHPKCDVMKISTFNSAPQRQDNYLFVNGKKPAGSLHWIVSWNNGVTEDGSSGAPLLNQSKKIVGQLSGGPSYCNAPAGLMKDAFGRFDNSWTGLGTNATRLSNWLDPSNFGNTTTPSINLSHIAGSGFVCTTSSYSVANLQPGTSVVSWSSSNNSILTINAAGTASRVGSANGQVTITATLNNGCGNFTRAKTVHVGKPLVGSINVDSDVCTGEGQDVVANLTGATSASWAITSGNAFNATLMDNGNGIAYFNSFVQDCYGLQISVSNACGSVIDGTTICVNSCFGGLIAYPNPAKDMVTFDFSNFNDSDLPDQIQVFEEKSAELKLSTDITANSLIGRKVQIDTHNLPRGTYYFHVIKIDSTRQKVEKMRVVLE</sequence>
<evidence type="ECO:0000313" key="1">
    <source>
        <dbReference type="EMBL" id="PSL19881.1"/>
    </source>
</evidence>
<comment type="caution">
    <text evidence="1">The sequence shown here is derived from an EMBL/GenBank/DDBJ whole genome shotgun (WGS) entry which is preliminary data.</text>
</comment>
<accession>A0A2P8FDT8</accession>
<evidence type="ECO:0000313" key="2">
    <source>
        <dbReference type="Proteomes" id="UP000241964"/>
    </source>
</evidence>
<dbReference type="PANTHER" id="PTHR36234:SF5">
    <property type="entry name" value="LYSYL ENDOPEPTIDASE"/>
    <property type="match status" value="1"/>
</dbReference>
<dbReference type="InterPro" id="IPR009003">
    <property type="entry name" value="Peptidase_S1_PA"/>
</dbReference>
<dbReference type="Proteomes" id="UP000241964">
    <property type="component" value="Unassembled WGS sequence"/>
</dbReference>
<dbReference type="RefSeq" id="WP_106599485.1">
    <property type="nucleotide sequence ID" value="NZ_PYAS01000025.1"/>
</dbReference>
<organism evidence="1 2">
    <name type="scientific">Dyadobacter jiangsuensis</name>
    <dbReference type="NCBI Taxonomy" id="1591085"/>
    <lineage>
        <taxon>Bacteria</taxon>
        <taxon>Pseudomonadati</taxon>
        <taxon>Bacteroidota</taxon>
        <taxon>Cytophagia</taxon>
        <taxon>Cytophagales</taxon>
        <taxon>Spirosomataceae</taxon>
        <taxon>Dyadobacter</taxon>
    </lineage>
</organism>
<dbReference type="PANTHER" id="PTHR36234">
    <property type="entry name" value="LYSYL ENDOPEPTIDASE"/>
    <property type="match status" value="1"/>
</dbReference>
<dbReference type="Gene3D" id="2.40.10.10">
    <property type="entry name" value="Trypsin-like serine proteases"/>
    <property type="match status" value="2"/>
</dbReference>
<dbReference type="Gene3D" id="2.60.40.1080">
    <property type="match status" value="1"/>
</dbReference>
<dbReference type="SUPFAM" id="SSF49373">
    <property type="entry name" value="Invasin/intimin cell-adhesion fragments"/>
    <property type="match status" value="1"/>
</dbReference>
<dbReference type="EMBL" id="PYAS01000025">
    <property type="protein sequence ID" value="PSL19881.1"/>
    <property type="molecule type" value="Genomic_DNA"/>
</dbReference>
<gene>
    <name evidence="1" type="ORF">CLV60_12553</name>
</gene>
<dbReference type="InterPro" id="IPR008964">
    <property type="entry name" value="Invasin/intimin_cell_adhesion"/>
</dbReference>
<dbReference type="SUPFAM" id="SSF50494">
    <property type="entry name" value="Trypsin-like serine proteases"/>
    <property type="match status" value="1"/>
</dbReference>
<dbReference type="AlphaFoldDB" id="A0A2P8FDT8"/>
<dbReference type="OrthoDB" id="905690at2"/>